<dbReference type="PANTHER" id="PTHR23135">
    <property type="entry name" value="MUR LIGASE FAMILY MEMBER"/>
    <property type="match status" value="1"/>
</dbReference>
<evidence type="ECO:0000313" key="13">
    <source>
        <dbReference type="Proteomes" id="UP001157126"/>
    </source>
</evidence>
<dbReference type="Gene3D" id="3.90.190.20">
    <property type="entry name" value="Mur ligase, C-terminal domain"/>
    <property type="match status" value="1"/>
</dbReference>
<evidence type="ECO:0000256" key="4">
    <source>
        <dbReference type="ARBA" id="ARBA00022984"/>
    </source>
</evidence>
<dbReference type="RefSeq" id="WP_284303815.1">
    <property type="nucleotide sequence ID" value="NZ_BSUO01000001.1"/>
</dbReference>
<feature type="binding site" evidence="7">
    <location>
        <position position="395"/>
    </location>
    <ligand>
        <name>meso-2,6-diaminopimelate</name>
        <dbReference type="ChEBI" id="CHEBI:57791"/>
    </ligand>
</feature>
<feature type="binding site" evidence="7">
    <location>
        <begin position="125"/>
        <end position="131"/>
    </location>
    <ligand>
        <name>ATP</name>
        <dbReference type="ChEBI" id="CHEBI:30616"/>
    </ligand>
</feature>
<comment type="similarity">
    <text evidence="1 7">Belongs to the MurCDEF family. MurE subfamily.</text>
</comment>
<evidence type="ECO:0000259" key="9">
    <source>
        <dbReference type="Pfam" id="PF01225"/>
    </source>
</evidence>
<name>A0ABQ6ITK2_9MICO</name>
<feature type="binding site" evidence="7">
    <location>
        <position position="202"/>
    </location>
    <ligand>
        <name>UDP-N-acetyl-alpha-D-muramoyl-L-alanyl-D-glutamate</name>
        <dbReference type="ChEBI" id="CHEBI:83900"/>
    </ligand>
</feature>
<keyword evidence="13" id="KW-1185">Reference proteome</keyword>
<dbReference type="SUPFAM" id="SSF53244">
    <property type="entry name" value="MurD-like peptide ligases, peptide-binding domain"/>
    <property type="match status" value="1"/>
</dbReference>
<dbReference type="Pfam" id="PF02875">
    <property type="entry name" value="Mur_ligase_C"/>
    <property type="match status" value="1"/>
</dbReference>
<dbReference type="InterPro" id="IPR004101">
    <property type="entry name" value="Mur_ligase_C"/>
</dbReference>
<dbReference type="NCBIfam" id="NF001126">
    <property type="entry name" value="PRK00139.1-4"/>
    <property type="match status" value="1"/>
</dbReference>
<dbReference type="EC" id="6.3.2.13" evidence="7"/>
<feature type="domain" description="Mur ligase C-terminal" evidence="10">
    <location>
        <begin position="345"/>
        <end position="480"/>
    </location>
</feature>
<proteinExistence type="inferred from homology"/>
<comment type="cofactor">
    <cofactor evidence="7">
        <name>Mg(2+)</name>
        <dbReference type="ChEBI" id="CHEBI:18420"/>
    </cofactor>
</comment>
<sequence>MTPVRVGDLTSPAIRLIGDPEITVTGVGLDSRTVVAGDLYAGMPGSNAHGASFASGAIASGAGAVLTDEAGAVMVREAEAEAEGDADVPDVPILVTQDPRAVLGEVSARVYGRPAGRVRSVGITGTNGKTTTAYLLDGALRALGEKTGLVGTIETRVGDRRVPSTRTTPESCDLHGLLAVMVEEGVGTATMEVSSHALVLHRVDGIVYDVACFTNLSQDHLDFHHTMQDYAAAKAELFTPERARRGVVCVDDDWGRSVADGAGIPVSTVANSPDRGADWVISSEPGESAFVLTAADGSAELDLRSPLPGDFNRTNTAVAALALLALGYPAADVQRALEAPTTVPGRAERIDLGPDAPLVILDFAHTPDAVSSVLGALRPGAREPLVAVLGAGGGRDPGKRAGMGRAAAEQADLVVVTDDNPRHEDPATIRAAVLAGARTCIDTGQAHATDVTEMDGRELAIESALRLAGPGGTVAVLGKGHEDGQEIRGTIHPYDDRSAVSRAWRRIREGAS</sequence>
<evidence type="ECO:0000256" key="3">
    <source>
        <dbReference type="ARBA" id="ARBA00022960"/>
    </source>
</evidence>
<evidence type="ECO:0000256" key="5">
    <source>
        <dbReference type="ARBA" id="ARBA00023306"/>
    </source>
</evidence>
<keyword evidence="7 12" id="KW-0436">Ligase</keyword>
<keyword evidence="4 7" id="KW-0573">Peptidoglycan synthesis</keyword>
<feature type="short sequence motif" description="Meso-diaminopimelate recognition motif" evidence="7">
    <location>
        <begin position="419"/>
        <end position="422"/>
    </location>
</feature>
<comment type="PTM">
    <text evidence="7">Carboxylation is probably crucial for Mg(2+) binding and, consequently, for the gamma-phosphate positioning of ATP.</text>
</comment>
<keyword evidence="6 7" id="KW-0961">Cell wall biogenesis/degradation</keyword>
<protein>
    <recommendedName>
        <fullName evidence="7">UDP-N-acetylmuramoyl-L-alanyl-D-glutamate--2,6-diaminopimelate ligase</fullName>
        <ecNumber evidence="7">6.3.2.13</ecNumber>
    </recommendedName>
    <alternativeName>
        <fullName evidence="7">Meso-A2pm-adding enzyme</fullName>
    </alternativeName>
    <alternativeName>
        <fullName evidence="7">Meso-diaminopimelate-adding enzyme</fullName>
    </alternativeName>
    <alternativeName>
        <fullName evidence="7">UDP-MurNAc-L-Ala-D-Glu:meso-diaminopimelate ligase</fullName>
    </alternativeName>
    <alternativeName>
        <fullName evidence="7">UDP-MurNAc-tripeptide synthetase</fullName>
    </alternativeName>
    <alternativeName>
        <fullName evidence="7">UDP-N-acetylmuramyl-tripeptide synthetase</fullName>
    </alternativeName>
</protein>
<evidence type="ECO:0000256" key="7">
    <source>
        <dbReference type="HAMAP-Rule" id="MF_00208"/>
    </source>
</evidence>
<evidence type="ECO:0000256" key="1">
    <source>
        <dbReference type="ARBA" id="ARBA00005898"/>
    </source>
</evidence>
<dbReference type="NCBIfam" id="NF001124">
    <property type="entry name" value="PRK00139.1-2"/>
    <property type="match status" value="1"/>
</dbReference>
<dbReference type="PANTHER" id="PTHR23135:SF4">
    <property type="entry name" value="UDP-N-ACETYLMURAMOYL-L-ALANYL-D-GLUTAMATE--2,6-DIAMINOPIMELATE LIGASE MURE HOMOLOG, CHLOROPLASTIC"/>
    <property type="match status" value="1"/>
</dbReference>
<dbReference type="SUPFAM" id="SSF53623">
    <property type="entry name" value="MurD-like peptide ligases, catalytic domain"/>
    <property type="match status" value="1"/>
</dbReference>
<keyword evidence="7" id="KW-0547">Nucleotide-binding</keyword>
<comment type="pathway">
    <text evidence="7 8">Cell wall biogenesis; peptidoglycan biosynthesis.</text>
</comment>
<keyword evidence="3 7" id="KW-0133">Cell shape</keyword>
<keyword evidence="7" id="KW-0460">Magnesium</keyword>
<accession>A0ABQ6ITK2</accession>
<dbReference type="SUPFAM" id="SSF63418">
    <property type="entry name" value="MurE/MurF N-terminal domain"/>
    <property type="match status" value="1"/>
</dbReference>
<dbReference type="InterPro" id="IPR036615">
    <property type="entry name" value="Mur_ligase_C_dom_sf"/>
</dbReference>
<feature type="binding site" evidence="7">
    <location>
        <position position="194"/>
    </location>
    <ligand>
        <name>UDP-N-acetyl-alpha-D-muramoyl-L-alanyl-D-glutamate</name>
        <dbReference type="ChEBI" id="CHEBI:83900"/>
    </ligand>
</feature>
<dbReference type="InterPro" id="IPR035911">
    <property type="entry name" value="MurE/MurF_N"/>
</dbReference>
<keyword evidence="7" id="KW-0067">ATP-binding</keyword>
<feature type="binding site" evidence="7">
    <location>
        <position position="478"/>
    </location>
    <ligand>
        <name>meso-2,6-diaminopimelate</name>
        <dbReference type="ChEBI" id="CHEBI:57791"/>
    </ligand>
</feature>
<feature type="domain" description="Mur ligase N-terminal catalytic" evidence="9">
    <location>
        <begin position="24"/>
        <end position="110"/>
    </location>
</feature>
<dbReference type="InterPro" id="IPR005761">
    <property type="entry name" value="UDP-N-AcMur-Glu-dNH2Pim_ligase"/>
</dbReference>
<gene>
    <name evidence="7 12" type="primary">murE</name>
    <name evidence="12" type="ORF">GCM10025883_20940</name>
</gene>
<comment type="subcellular location">
    <subcellularLocation>
        <location evidence="7 8">Cytoplasm</location>
    </subcellularLocation>
</comment>
<feature type="binding site" evidence="7">
    <location>
        <begin position="419"/>
        <end position="422"/>
    </location>
    <ligand>
        <name>meso-2,6-diaminopimelate</name>
        <dbReference type="ChEBI" id="CHEBI:57791"/>
    </ligand>
</feature>
<dbReference type="Gene3D" id="3.40.1390.10">
    <property type="entry name" value="MurE/MurF, N-terminal domain"/>
    <property type="match status" value="1"/>
</dbReference>
<reference evidence="13" key="1">
    <citation type="journal article" date="2019" name="Int. J. Syst. Evol. Microbiol.">
        <title>The Global Catalogue of Microorganisms (GCM) 10K type strain sequencing project: providing services to taxonomists for standard genome sequencing and annotation.</title>
        <authorList>
            <consortium name="The Broad Institute Genomics Platform"/>
            <consortium name="The Broad Institute Genome Sequencing Center for Infectious Disease"/>
            <person name="Wu L."/>
            <person name="Ma J."/>
        </authorList>
    </citation>
    <scope>NUCLEOTIDE SEQUENCE [LARGE SCALE GENOMIC DNA]</scope>
    <source>
        <strain evidence="13">NBRC 113072</strain>
    </source>
</reference>
<dbReference type="Pfam" id="PF08245">
    <property type="entry name" value="Mur_ligase_M"/>
    <property type="match status" value="1"/>
</dbReference>
<comment type="caution">
    <text evidence="12">The sequence shown here is derived from an EMBL/GenBank/DDBJ whole genome shotgun (WGS) entry which is preliminary data.</text>
</comment>
<feature type="modified residue" description="N6-carboxylysine" evidence="7">
    <location>
        <position position="234"/>
    </location>
</feature>
<dbReference type="InterPro" id="IPR000713">
    <property type="entry name" value="Mur_ligase_N"/>
</dbReference>
<evidence type="ECO:0000313" key="12">
    <source>
        <dbReference type="EMBL" id="GMA40049.1"/>
    </source>
</evidence>
<keyword evidence="7" id="KW-0963">Cytoplasm</keyword>
<feature type="binding site" evidence="7">
    <location>
        <position position="31"/>
    </location>
    <ligand>
        <name>UDP-N-acetyl-alpha-D-muramoyl-L-alanyl-D-glutamate</name>
        <dbReference type="ChEBI" id="CHEBI:83900"/>
    </ligand>
</feature>
<comment type="function">
    <text evidence="7">Catalyzes the addition of meso-diaminopimelic acid to the nucleotide precursor UDP-N-acetylmuramoyl-L-alanyl-D-glutamate (UMAG) in the biosynthesis of bacterial cell-wall peptidoglycan.</text>
</comment>
<keyword evidence="5 7" id="KW-0131">Cell cycle</keyword>
<dbReference type="Proteomes" id="UP001157126">
    <property type="component" value="Unassembled WGS sequence"/>
</dbReference>
<organism evidence="12 13">
    <name type="scientific">Mobilicoccus caccae</name>
    <dbReference type="NCBI Taxonomy" id="1859295"/>
    <lineage>
        <taxon>Bacteria</taxon>
        <taxon>Bacillati</taxon>
        <taxon>Actinomycetota</taxon>
        <taxon>Actinomycetes</taxon>
        <taxon>Micrococcales</taxon>
        <taxon>Dermatophilaceae</taxon>
        <taxon>Mobilicoccus</taxon>
    </lineage>
</organism>
<evidence type="ECO:0000259" key="10">
    <source>
        <dbReference type="Pfam" id="PF02875"/>
    </source>
</evidence>
<feature type="domain" description="Mur ligase central" evidence="11">
    <location>
        <begin position="123"/>
        <end position="322"/>
    </location>
</feature>
<evidence type="ECO:0000256" key="6">
    <source>
        <dbReference type="ARBA" id="ARBA00023316"/>
    </source>
</evidence>
<feature type="binding site" evidence="7">
    <location>
        <begin position="167"/>
        <end position="168"/>
    </location>
    <ligand>
        <name>UDP-N-acetyl-alpha-D-muramoyl-L-alanyl-D-glutamate</name>
        <dbReference type="ChEBI" id="CHEBI:83900"/>
    </ligand>
</feature>
<comment type="catalytic activity">
    <reaction evidence="7">
        <text>UDP-N-acetyl-alpha-D-muramoyl-L-alanyl-D-glutamate + meso-2,6-diaminopimelate + ATP = UDP-N-acetyl-alpha-D-muramoyl-L-alanyl-gamma-D-glutamyl-meso-2,6-diaminopimelate + ADP + phosphate + H(+)</text>
        <dbReference type="Rhea" id="RHEA:23676"/>
        <dbReference type="ChEBI" id="CHEBI:15378"/>
        <dbReference type="ChEBI" id="CHEBI:30616"/>
        <dbReference type="ChEBI" id="CHEBI:43474"/>
        <dbReference type="ChEBI" id="CHEBI:57791"/>
        <dbReference type="ChEBI" id="CHEBI:83900"/>
        <dbReference type="ChEBI" id="CHEBI:83905"/>
        <dbReference type="ChEBI" id="CHEBI:456216"/>
        <dbReference type="EC" id="6.3.2.13"/>
    </reaction>
</comment>
<evidence type="ECO:0000256" key="8">
    <source>
        <dbReference type="RuleBase" id="RU004135"/>
    </source>
</evidence>
<feature type="binding site" evidence="7">
    <location>
        <position position="29"/>
    </location>
    <ligand>
        <name>UDP-N-acetyl-alpha-D-muramoyl-L-alanyl-D-glutamate</name>
        <dbReference type="ChEBI" id="CHEBI:83900"/>
    </ligand>
</feature>
<keyword evidence="2 7" id="KW-0132">Cell division</keyword>
<dbReference type="NCBIfam" id="TIGR01085">
    <property type="entry name" value="murE"/>
    <property type="match status" value="1"/>
</dbReference>
<dbReference type="GO" id="GO:0016874">
    <property type="term" value="F:ligase activity"/>
    <property type="evidence" value="ECO:0007669"/>
    <property type="project" value="UniProtKB-KW"/>
</dbReference>
<evidence type="ECO:0000256" key="2">
    <source>
        <dbReference type="ARBA" id="ARBA00022618"/>
    </source>
</evidence>
<evidence type="ECO:0000259" key="11">
    <source>
        <dbReference type="Pfam" id="PF08245"/>
    </source>
</evidence>
<dbReference type="InterPro" id="IPR036565">
    <property type="entry name" value="Mur-like_cat_sf"/>
</dbReference>
<dbReference type="InterPro" id="IPR013221">
    <property type="entry name" value="Mur_ligase_cen"/>
</dbReference>
<comment type="caution">
    <text evidence="7">Lacks conserved residue(s) required for the propagation of feature annotation.</text>
</comment>
<feature type="binding site" evidence="7">
    <location>
        <position position="482"/>
    </location>
    <ligand>
        <name>meso-2,6-diaminopimelate</name>
        <dbReference type="ChEBI" id="CHEBI:57791"/>
    </ligand>
</feature>
<dbReference type="Gene3D" id="3.40.1190.10">
    <property type="entry name" value="Mur-like, catalytic domain"/>
    <property type="match status" value="1"/>
</dbReference>
<dbReference type="HAMAP" id="MF_00208">
    <property type="entry name" value="MurE"/>
    <property type="match status" value="1"/>
</dbReference>
<dbReference type="Pfam" id="PF01225">
    <property type="entry name" value="Mur_ligase"/>
    <property type="match status" value="1"/>
</dbReference>
<dbReference type="EMBL" id="BSUO01000001">
    <property type="protein sequence ID" value="GMA40049.1"/>
    <property type="molecule type" value="Genomic_DNA"/>
</dbReference>